<evidence type="ECO:0000256" key="3">
    <source>
        <dbReference type="PROSITE-ProRule" id="PRU01091"/>
    </source>
</evidence>
<dbReference type="Proteomes" id="UP000270471">
    <property type="component" value="Unassembled WGS sequence"/>
</dbReference>
<dbReference type="EMBL" id="PENI01000013">
    <property type="protein sequence ID" value="RMB84048.1"/>
    <property type="molecule type" value="Genomic_DNA"/>
</dbReference>
<dbReference type="SMART" id="SM00448">
    <property type="entry name" value="REC"/>
    <property type="match status" value="1"/>
</dbReference>
<dbReference type="Gene3D" id="6.10.250.690">
    <property type="match status" value="1"/>
</dbReference>
<organism evidence="6 7">
    <name type="scientific">Streptomyces shenzhenensis</name>
    <dbReference type="NCBI Taxonomy" id="943815"/>
    <lineage>
        <taxon>Bacteria</taxon>
        <taxon>Bacillati</taxon>
        <taxon>Actinomycetota</taxon>
        <taxon>Actinomycetes</taxon>
        <taxon>Kitasatosporales</taxon>
        <taxon>Streptomycetaceae</taxon>
        <taxon>Streptomyces</taxon>
    </lineage>
</organism>
<dbReference type="Pfam" id="PF00486">
    <property type="entry name" value="Trans_reg_C"/>
    <property type="match status" value="1"/>
</dbReference>
<protein>
    <submittedName>
        <fullName evidence="6">DNA-binding response regulator</fullName>
    </submittedName>
</protein>
<dbReference type="SUPFAM" id="SSF52172">
    <property type="entry name" value="CheY-like"/>
    <property type="match status" value="1"/>
</dbReference>
<dbReference type="PANTHER" id="PTHR48111:SF36">
    <property type="entry name" value="TRANSCRIPTIONAL REGULATORY PROTEIN CUTR"/>
    <property type="match status" value="1"/>
</dbReference>
<comment type="caution">
    <text evidence="6">The sequence shown here is derived from an EMBL/GenBank/DDBJ whole genome shotgun (WGS) entry which is preliminary data.</text>
</comment>
<dbReference type="AlphaFoldDB" id="A0A3M0I6V9"/>
<dbReference type="Pfam" id="PF00072">
    <property type="entry name" value="Response_reg"/>
    <property type="match status" value="1"/>
</dbReference>
<evidence type="ECO:0000313" key="7">
    <source>
        <dbReference type="Proteomes" id="UP000270471"/>
    </source>
</evidence>
<dbReference type="GO" id="GO:0000156">
    <property type="term" value="F:phosphorelay response regulator activity"/>
    <property type="evidence" value="ECO:0007669"/>
    <property type="project" value="TreeGrafter"/>
</dbReference>
<keyword evidence="2" id="KW-0597">Phosphoprotein</keyword>
<dbReference type="GO" id="GO:0032993">
    <property type="term" value="C:protein-DNA complex"/>
    <property type="evidence" value="ECO:0007669"/>
    <property type="project" value="TreeGrafter"/>
</dbReference>
<dbReference type="Gene3D" id="1.10.10.10">
    <property type="entry name" value="Winged helix-like DNA-binding domain superfamily/Winged helix DNA-binding domain"/>
    <property type="match status" value="1"/>
</dbReference>
<dbReference type="GO" id="GO:0000976">
    <property type="term" value="F:transcription cis-regulatory region binding"/>
    <property type="evidence" value="ECO:0007669"/>
    <property type="project" value="TreeGrafter"/>
</dbReference>
<feature type="modified residue" description="4-aspartylphosphate" evidence="2">
    <location>
        <position position="51"/>
    </location>
</feature>
<evidence type="ECO:0000259" key="4">
    <source>
        <dbReference type="PROSITE" id="PS50110"/>
    </source>
</evidence>
<sequence length="220" mass="24621">MKVLLAEDEPILARAVRNRLHRAGLTVDVVHDGRAAVDHLRSQEYEAVVLDRDLPLLSGDEVCRYIVAHHMSTGVLMLTASATLADRVAGLRTGADDYLTKPFEFPELIARLRALQRRSGPRTPPELRFGELRLDPFTHQAFRGGTLLPLSPKEFRILEQLLRAQGGVLSAETLLQRAWDEHADPFTNSPRVAISTLRKKLGRPWPIETVPGVGYRVVRT</sequence>
<dbReference type="CDD" id="cd00383">
    <property type="entry name" value="trans_reg_C"/>
    <property type="match status" value="1"/>
</dbReference>
<proteinExistence type="predicted"/>
<evidence type="ECO:0000259" key="5">
    <source>
        <dbReference type="PROSITE" id="PS51755"/>
    </source>
</evidence>
<evidence type="ECO:0000256" key="2">
    <source>
        <dbReference type="PROSITE-ProRule" id="PRU00169"/>
    </source>
</evidence>
<dbReference type="GO" id="GO:0005829">
    <property type="term" value="C:cytosol"/>
    <property type="evidence" value="ECO:0007669"/>
    <property type="project" value="TreeGrafter"/>
</dbReference>
<feature type="domain" description="OmpR/PhoB-type" evidence="5">
    <location>
        <begin position="124"/>
        <end position="219"/>
    </location>
</feature>
<dbReference type="Gene3D" id="3.40.50.2300">
    <property type="match status" value="1"/>
</dbReference>
<gene>
    <name evidence="6" type="ORF">CTZ28_21320</name>
</gene>
<dbReference type="InterPro" id="IPR001789">
    <property type="entry name" value="Sig_transdc_resp-reg_receiver"/>
</dbReference>
<dbReference type="PROSITE" id="PS51755">
    <property type="entry name" value="OMPR_PHOB"/>
    <property type="match status" value="1"/>
</dbReference>
<dbReference type="InterPro" id="IPR036388">
    <property type="entry name" value="WH-like_DNA-bd_sf"/>
</dbReference>
<dbReference type="RefSeq" id="WP_121891274.1">
    <property type="nucleotide sequence ID" value="NZ_PENI01000013.1"/>
</dbReference>
<dbReference type="InterPro" id="IPR011006">
    <property type="entry name" value="CheY-like_superfamily"/>
</dbReference>
<dbReference type="SMART" id="SM00862">
    <property type="entry name" value="Trans_reg_C"/>
    <property type="match status" value="1"/>
</dbReference>
<dbReference type="InterPro" id="IPR001867">
    <property type="entry name" value="OmpR/PhoB-type_DNA-bd"/>
</dbReference>
<accession>A0A3M0I6V9</accession>
<dbReference type="PROSITE" id="PS50110">
    <property type="entry name" value="RESPONSE_REGULATORY"/>
    <property type="match status" value="1"/>
</dbReference>
<dbReference type="PANTHER" id="PTHR48111">
    <property type="entry name" value="REGULATOR OF RPOS"/>
    <property type="match status" value="1"/>
</dbReference>
<feature type="domain" description="Response regulatory" evidence="4">
    <location>
        <begin position="2"/>
        <end position="116"/>
    </location>
</feature>
<keyword evidence="1 3" id="KW-0238">DNA-binding</keyword>
<reference evidence="6 7" key="1">
    <citation type="submission" date="2017-11" db="EMBL/GenBank/DDBJ databases">
        <title>Draft genome of actinobacteria isolated from guarana (Paullinia cupana (Mart.) Ducke.</title>
        <authorList>
            <person name="Siqueira K.A."/>
            <person name="Liotti R.G."/>
            <person name="Mendes T.A.O."/>
            <person name="Soares M.A."/>
        </authorList>
    </citation>
    <scope>NUCLEOTIDE SEQUENCE [LARGE SCALE GENOMIC DNA]</scope>
    <source>
        <strain evidence="6 7">193</strain>
    </source>
</reference>
<dbReference type="GO" id="GO:0006355">
    <property type="term" value="P:regulation of DNA-templated transcription"/>
    <property type="evidence" value="ECO:0007669"/>
    <property type="project" value="InterPro"/>
</dbReference>
<evidence type="ECO:0000256" key="1">
    <source>
        <dbReference type="ARBA" id="ARBA00023125"/>
    </source>
</evidence>
<evidence type="ECO:0000313" key="6">
    <source>
        <dbReference type="EMBL" id="RMB84048.1"/>
    </source>
</evidence>
<dbReference type="InterPro" id="IPR039420">
    <property type="entry name" value="WalR-like"/>
</dbReference>
<keyword evidence="7" id="KW-1185">Reference proteome</keyword>
<feature type="DNA-binding region" description="OmpR/PhoB-type" evidence="3">
    <location>
        <begin position="124"/>
        <end position="219"/>
    </location>
</feature>
<name>A0A3M0I6V9_9ACTN</name>
<dbReference type="OrthoDB" id="9802426at2"/>